<dbReference type="OrthoDB" id="1669814at2759"/>
<evidence type="ECO:0000313" key="1">
    <source>
        <dbReference type="EMBL" id="RJE20210.1"/>
    </source>
</evidence>
<evidence type="ECO:0008006" key="3">
    <source>
        <dbReference type="Google" id="ProtNLM"/>
    </source>
</evidence>
<evidence type="ECO:0000313" key="2">
    <source>
        <dbReference type="Proteomes" id="UP000266188"/>
    </source>
</evidence>
<dbReference type="EMBL" id="MVGC01000328">
    <property type="protein sequence ID" value="RJE20210.1"/>
    <property type="molecule type" value="Genomic_DNA"/>
</dbReference>
<reference evidence="2" key="1">
    <citation type="submission" date="2017-02" db="EMBL/GenBank/DDBJ databases">
        <authorList>
            <person name="Tafer H."/>
            <person name="Lopandic K."/>
        </authorList>
    </citation>
    <scope>NUCLEOTIDE SEQUENCE [LARGE SCALE GENOMIC DNA]</scope>
    <source>
        <strain evidence="2">CBS 366.77</strain>
    </source>
</reference>
<keyword evidence="2" id="KW-1185">Reference proteome</keyword>
<protein>
    <recommendedName>
        <fullName evidence="3">Class I glutamine amidotransferase-like protein</fullName>
    </recommendedName>
</protein>
<dbReference type="Gene3D" id="3.40.50.880">
    <property type="match status" value="1"/>
</dbReference>
<dbReference type="GO" id="GO:0005829">
    <property type="term" value="C:cytosol"/>
    <property type="evidence" value="ECO:0007669"/>
    <property type="project" value="TreeGrafter"/>
</dbReference>
<accession>A0A3A2ZC62</accession>
<organism evidence="1 2">
    <name type="scientific">Aspergillus sclerotialis</name>
    <dbReference type="NCBI Taxonomy" id="2070753"/>
    <lineage>
        <taxon>Eukaryota</taxon>
        <taxon>Fungi</taxon>
        <taxon>Dikarya</taxon>
        <taxon>Ascomycota</taxon>
        <taxon>Pezizomycotina</taxon>
        <taxon>Eurotiomycetes</taxon>
        <taxon>Eurotiomycetidae</taxon>
        <taxon>Eurotiales</taxon>
        <taxon>Aspergillaceae</taxon>
        <taxon>Aspergillus</taxon>
        <taxon>Aspergillus subgen. Polypaecilum</taxon>
    </lineage>
</organism>
<name>A0A3A2ZC62_9EURO</name>
<dbReference type="STRING" id="2070753.A0A3A2ZC62"/>
<dbReference type="GO" id="GO:0005634">
    <property type="term" value="C:nucleus"/>
    <property type="evidence" value="ECO:0007669"/>
    <property type="project" value="TreeGrafter"/>
</dbReference>
<proteinExistence type="predicted"/>
<dbReference type="PANTHER" id="PTHR42695">
    <property type="entry name" value="GLUTAMINE AMIDOTRANSFERASE YLR126C-RELATED"/>
    <property type="match status" value="1"/>
</dbReference>
<dbReference type="InterPro" id="IPR029062">
    <property type="entry name" value="Class_I_gatase-like"/>
</dbReference>
<comment type="caution">
    <text evidence="1">The sequence shown here is derived from an EMBL/GenBank/DDBJ whole genome shotgun (WGS) entry which is preliminary data.</text>
</comment>
<dbReference type="AlphaFoldDB" id="A0A3A2ZC62"/>
<gene>
    <name evidence="1" type="ORF">PHISCL_07449</name>
</gene>
<dbReference type="Proteomes" id="UP000266188">
    <property type="component" value="Unassembled WGS sequence"/>
</dbReference>
<sequence length="312" mass="33975">MAPQPQKLHIAVLDTDVPIPKVYAERGLYSTQFRTLLRAAASRLKSQPVEIHTTAFDAVGGCLPPLECLRTATSEGYGSPLGPIDGILITGSAAAAYDITHQPWIAELQKFIQRVYAEYPEVKMFGSCFGHQIIAQALLGVDSPSCNGSTKDGDGKKAAVKVEYCPEGHEVGIVPITLDEQFKSAFPILSTIPPESFRLQLIHGDRVVSAFDPNVVSLPDGWVNLGHTAKCPIQGLYKPSRVLTYQGHFEFDTFVNRETCYAFAKRGNWPSENVEKFVKQIEVAAVPGKDDDDDSKVAAEVVVQFFGGYASA</sequence>
<dbReference type="InterPro" id="IPR044992">
    <property type="entry name" value="ChyE-like"/>
</dbReference>
<dbReference type="PANTHER" id="PTHR42695:SF6">
    <property type="entry name" value="GLUTAMINE AMIDOTRANSFERASE DOMAIN-CONTAINING PROTEIN"/>
    <property type="match status" value="1"/>
</dbReference>
<dbReference type="SUPFAM" id="SSF52317">
    <property type="entry name" value="Class I glutamine amidotransferase-like"/>
    <property type="match status" value="1"/>
</dbReference>
<dbReference type="CDD" id="cd01741">
    <property type="entry name" value="GATase1_1"/>
    <property type="match status" value="1"/>
</dbReference>